<comment type="function">
    <text evidence="9">Na(+)/H(+) antiporter that extrudes sodium in exchange for external protons.</text>
</comment>
<proteinExistence type="inferred from homology"/>
<keyword evidence="5 9" id="KW-1133">Transmembrane helix</keyword>
<comment type="subcellular location">
    <subcellularLocation>
        <location evidence="1">Cell inner membrane</location>
        <topology evidence="1">Multi-pass membrane protein</topology>
    </subcellularLocation>
    <subcellularLocation>
        <location evidence="9">Cell membrane</location>
        <topology evidence="9">Multi-pass membrane protein</topology>
    </subcellularLocation>
</comment>
<dbReference type="RefSeq" id="WP_092453604.1">
    <property type="nucleotide sequence ID" value="NZ_FOJI01000007.1"/>
</dbReference>
<keyword evidence="4 9" id="KW-0812">Transmembrane</keyword>
<evidence type="ECO:0000256" key="7">
    <source>
        <dbReference type="ARBA" id="ARBA00023136"/>
    </source>
</evidence>
<evidence type="ECO:0000313" key="11">
    <source>
        <dbReference type="Proteomes" id="UP000199701"/>
    </source>
</evidence>
<evidence type="ECO:0000256" key="8">
    <source>
        <dbReference type="ARBA" id="ARBA00023201"/>
    </source>
</evidence>
<evidence type="ECO:0000256" key="5">
    <source>
        <dbReference type="ARBA" id="ARBA00022989"/>
    </source>
</evidence>
<dbReference type="GO" id="GO:0006885">
    <property type="term" value="P:regulation of pH"/>
    <property type="evidence" value="ECO:0007669"/>
    <property type="project" value="UniProtKB-UniRule"/>
</dbReference>
<feature type="transmembrane region" description="Helical" evidence="9">
    <location>
        <begin position="188"/>
        <end position="207"/>
    </location>
</feature>
<dbReference type="NCBIfam" id="NF007112">
    <property type="entry name" value="PRK09561.1"/>
    <property type="match status" value="1"/>
</dbReference>
<dbReference type="InterPro" id="IPR004670">
    <property type="entry name" value="NhaA"/>
</dbReference>
<name>A0A1I0Q776_9FIRM</name>
<keyword evidence="9" id="KW-0813">Transport</keyword>
<dbReference type="HAMAP" id="MF_01844">
    <property type="entry name" value="NhaA"/>
    <property type="match status" value="1"/>
</dbReference>
<keyword evidence="9" id="KW-0406">Ion transport</keyword>
<dbReference type="EMBL" id="FOJI01000007">
    <property type="protein sequence ID" value="SEW22838.1"/>
    <property type="molecule type" value="Genomic_DNA"/>
</dbReference>
<keyword evidence="8 9" id="KW-0739">Sodium transport</keyword>
<feature type="transmembrane region" description="Helical" evidence="9">
    <location>
        <begin position="337"/>
        <end position="360"/>
    </location>
</feature>
<feature type="transmembrane region" description="Helical" evidence="9">
    <location>
        <begin position="63"/>
        <end position="83"/>
    </location>
</feature>
<dbReference type="NCBIfam" id="TIGR00773">
    <property type="entry name" value="NhaA"/>
    <property type="match status" value="1"/>
</dbReference>
<evidence type="ECO:0000256" key="9">
    <source>
        <dbReference type="HAMAP-Rule" id="MF_01844"/>
    </source>
</evidence>
<keyword evidence="6 9" id="KW-0915">Sodium</keyword>
<feature type="transmembrane region" description="Helical" evidence="9">
    <location>
        <begin position="214"/>
        <end position="245"/>
    </location>
</feature>
<dbReference type="PANTHER" id="PTHR30341">
    <property type="entry name" value="SODIUM ION/PROTON ANTIPORTER NHAA-RELATED"/>
    <property type="match status" value="1"/>
</dbReference>
<keyword evidence="7 9" id="KW-0472">Membrane</keyword>
<feature type="transmembrane region" description="Helical" evidence="9">
    <location>
        <begin position="159"/>
        <end position="182"/>
    </location>
</feature>
<feature type="transmembrane region" description="Helical" evidence="9">
    <location>
        <begin position="299"/>
        <end position="325"/>
    </location>
</feature>
<comment type="catalytic activity">
    <reaction evidence="9">
        <text>Na(+)(in) + 2 H(+)(out) = Na(+)(out) + 2 H(+)(in)</text>
        <dbReference type="Rhea" id="RHEA:29251"/>
        <dbReference type="ChEBI" id="CHEBI:15378"/>
        <dbReference type="ChEBI" id="CHEBI:29101"/>
    </reaction>
</comment>
<keyword evidence="2 9" id="KW-0050">Antiport</keyword>
<dbReference type="GO" id="GO:0015385">
    <property type="term" value="F:sodium:proton antiporter activity"/>
    <property type="evidence" value="ECO:0007669"/>
    <property type="project" value="UniProtKB-UniRule"/>
</dbReference>
<evidence type="ECO:0000256" key="4">
    <source>
        <dbReference type="ARBA" id="ARBA00022692"/>
    </source>
</evidence>
<accession>A0A1I0Q776</accession>
<dbReference type="STRING" id="99656.SAMN05421659_10757"/>
<dbReference type="GO" id="GO:0005886">
    <property type="term" value="C:plasma membrane"/>
    <property type="evidence" value="ECO:0007669"/>
    <property type="project" value="UniProtKB-SubCell"/>
</dbReference>
<evidence type="ECO:0000256" key="3">
    <source>
        <dbReference type="ARBA" id="ARBA00022475"/>
    </source>
</evidence>
<reference evidence="10 11" key="1">
    <citation type="submission" date="2016-10" db="EMBL/GenBank/DDBJ databases">
        <authorList>
            <person name="de Groot N.N."/>
        </authorList>
    </citation>
    <scope>NUCLEOTIDE SEQUENCE [LARGE SCALE GENOMIC DNA]</scope>
    <source>
        <strain evidence="10 11">DSM 9179</strain>
    </source>
</reference>
<feature type="transmembrane region" description="Helical" evidence="9">
    <location>
        <begin position="21"/>
        <end position="38"/>
    </location>
</feature>
<feature type="transmembrane region" description="Helical" evidence="9">
    <location>
        <begin position="128"/>
        <end position="152"/>
    </location>
</feature>
<evidence type="ECO:0000313" key="10">
    <source>
        <dbReference type="EMBL" id="SEW22838.1"/>
    </source>
</evidence>
<sequence>MKNYSISKVPKLFQYFFKLEYSSGILLMLFAVIAIILANSDLSSIYNAALHTDITIGINDSNFSMPISHIINDGLMAIFFFVVGMEIKKEMLFGELKSFKTTILPIAAAIGGMIVPAAIYAICNYGQSTIYGFGIPMATDIAFALGAISLVGKKAPRGIVVFLMTLAIVDDLGAIIVIVLFYTNTISWFYLFISAMVLIVLILANKFKVNSSAVFIILGIILWFTILKSGVHATFSGVLLGMMIPATKDIESFENSMLHKLEYKIAPWSSFVIMPIFALANAGVVFNSSSLSTIMTTSVSVGIILGLFFGKPLGIFLISFILVKLKIAKLPSNVNWIHMYGVSVLGGIGFTMSIFVSSLAFTDATILSTAKISIIVASLLSATFGLLIFKFIKPVDKKQNITY</sequence>
<evidence type="ECO:0000256" key="2">
    <source>
        <dbReference type="ARBA" id="ARBA00022449"/>
    </source>
</evidence>
<dbReference type="NCBIfam" id="NF007111">
    <property type="entry name" value="PRK09560.1"/>
    <property type="match status" value="1"/>
</dbReference>
<feature type="transmembrane region" description="Helical" evidence="9">
    <location>
        <begin position="103"/>
        <end position="122"/>
    </location>
</feature>
<protein>
    <recommendedName>
        <fullName evidence="9">Na(+)/H(+) antiporter NhaA</fullName>
    </recommendedName>
    <alternativeName>
        <fullName evidence="9">Sodium/proton antiporter NhaA</fullName>
    </alternativeName>
</protein>
<feature type="transmembrane region" description="Helical" evidence="9">
    <location>
        <begin position="265"/>
        <end position="287"/>
    </location>
</feature>
<feature type="transmembrane region" description="Helical" evidence="9">
    <location>
        <begin position="372"/>
        <end position="392"/>
    </location>
</feature>
<dbReference type="Proteomes" id="UP000199701">
    <property type="component" value="Unassembled WGS sequence"/>
</dbReference>
<organism evidence="10 11">
    <name type="scientific">[Clostridium] fimetarium</name>
    <dbReference type="NCBI Taxonomy" id="99656"/>
    <lineage>
        <taxon>Bacteria</taxon>
        <taxon>Bacillati</taxon>
        <taxon>Bacillota</taxon>
        <taxon>Clostridia</taxon>
        <taxon>Lachnospirales</taxon>
        <taxon>Lachnospiraceae</taxon>
    </lineage>
</organism>
<evidence type="ECO:0000256" key="1">
    <source>
        <dbReference type="ARBA" id="ARBA00004429"/>
    </source>
</evidence>
<dbReference type="PANTHER" id="PTHR30341:SF0">
    <property type="entry name" value="NA(+)_H(+) ANTIPORTER NHAA"/>
    <property type="match status" value="1"/>
</dbReference>
<dbReference type="InterPro" id="IPR023171">
    <property type="entry name" value="Na/H_antiporter_dom_sf"/>
</dbReference>
<comment type="similarity">
    <text evidence="9">Belongs to the NhaA Na(+)/H(+) (TC 2.A.33) antiporter family.</text>
</comment>
<evidence type="ECO:0000256" key="6">
    <source>
        <dbReference type="ARBA" id="ARBA00023053"/>
    </source>
</evidence>
<dbReference type="AlphaFoldDB" id="A0A1I0Q776"/>
<gene>
    <name evidence="9" type="primary">nhaA</name>
    <name evidence="10" type="ORF">SAMN05421659_10757</name>
</gene>
<dbReference type="OrthoDB" id="9808135at2"/>
<keyword evidence="3 9" id="KW-1003">Cell membrane</keyword>
<dbReference type="Gene3D" id="1.20.1530.10">
    <property type="entry name" value="Na+/H+ antiporter like domain"/>
    <property type="match status" value="1"/>
</dbReference>
<dbReference type="Pfam" id="PF06965">
    <property type="entry name" value="Na_H_antiport_1"/>
    <property type="match status" value="1"/>
</dbReference>
<keyword evidence="11" id="KW-1185">Reference proteome</keyword>